<accession>A0A0M6WEK9</accession>
<sequence length="814" mass="88933">MKMRLVQSIKGKILLMGGVAIAASVILGSGGITALNKNSRNNEVLKEINAINVAQSENQSLETSYLYFLDDSYLEKIVKNLSDMENDSKAAKKSASILEKKKLDTVAETIGECKDNYSQIRELASQRGYTSDVGEYQKFIANDEDLANTFAAVKDDQSWLDGSWSSISGGGQTIKIDGKTYTKFVYKGKIPEGGKRDYLVARIGGNGAGYAGKVYFSNISFQKGSKKEKIDLSKVTDEDISGSYGDALKDQKITDFNKGKAIYFNSKFTASNAKWEEVSIKLPITSYAMQDYSTVTFEAYLEKGNYAELSLAAAFSDKYDFSGTFASINDNFATYSKHVMEGNDVADEAKALEAQFKEMTDNIPLYIFDKGQQSDVSSKLADKQSQFEAMNKVDEQVLKLKKENITLADNLTKTTATVQKEVEKDTSASRTRLTAIMIFVLFLSAGILIMLTLLISRTMNESIKNFKNTLQQMTEGNLTVRAAANGKDEFSAFGAYVNQFLERLSEVIKSAQKISKHVKKSGNELDVMAKNSNMTSGEIGSAVEEISKGATNQASEVDVASTQISKMGDVFAEIVADVDQLGEMAEQMQQVSVESTQFMEELGSANSRTTEAFAQVAQQTHTTNESVQKIREATELITSIASQTNLLSLNASIEAARAGEAGKGFAVVASEIQKLAEQSSSSADIINGIIEELANEAEQTVSIVDEVTEIMQNQQEKLASTQEHFRTLGDGIQKSSEETAHIKSSTGICDDARNKVEEVIVSLSSISEENAASTEETTASMTELNQTIEQLVEKAKELNEMADSLAGDLKFFQI</sequence>
<dbReference type="Pfam" id="PF00672">
    <property type="entry name" value="HAMP"/>
    <property type="match status" value="1"/>
</dbReference>
<keyword evidence="4" id="KW-0175">Coiled coil</keyword>
<evidence type="ECO:0000256" key="2">
    <source>
        <dbReference type="ARBA" id="ARBA00029447"/>
    </source>
</evidence>
<protein>
    <recommendedName>
        <fullName evidence="10">Methyl-accepting chemotaxis protein</fullName>
    </recommendedName>
</protein>
<comment type="similarity">
    <text evidence="2">Belongs to the methyl-accepting chemotaxis (MCP) protein family.</text>
</comment>
<keyword evidence="5" id="KW-0472">Membrane</keyword>
<dbReference type="CDD" id="cd06225">
    <property type="entry name" value="HAMP"/>
    <property type="match status" value="1"/>
</dbReference>
<proteinExistence type="inferred from homology"/>
<keyword evidence="1 3" id="KW-0807">Transducer</keyword>
<feature type="transmembrane region" description="Helical" evidence="5">
    <location>
        <begin position="433"/>
        <end position="455"/>
    </location>
</feature>
<dbReference type="PRINTS" id="PR00260">
    <property type="entry name" value="CHEMTRNSDUCR"/>
</dbReference>
<dbReference type="GO" id="GO:0006935">
    <property type="term" value="P:chemotaxis"/>
    <property type="evidence" value="ECO:0007669"/>
    <property type="project" value="InterPro"/>
</dbReference>
<gene>
    <name evidence="8" type="ORF">M72_03371</name>
</gene>
<dbReference type="PANTHER" id="PTHR32089">
    <property type="entry name" value="METHYL-ACCEPTING CHEMOTAXIS PROTEIN MCPB"/>
    <property type="match status" value="1"/>
</dbReference>
<dbReference type="RefSeq" id="WP_055067064.1">
    <property type="nucleotide sequence ID" value="NZ_CP173697.1"/>
</dbReference>
<evidence type="ECO:0008006" key="10">
    <source>
        <dbReference type="Google" id="ProtNLM"/>
    </source>
</evidence>
<keyword evidence="5" id="KW-1133">Transmembrane helix</keyword>
<dbReference type="SMART" id="SM00283">
    <property type="entry name" value="MA"/>
    <property type="match status" value="1"/>
</dbReference>
<dbReference type="Gene3D" id="6.10.340.10">
    <property type="match status" value="1"/>
</dbReference>
<keyword evidence="5" id="KW-0812">Transmembrane</keyword>
<dbReference type="AlphaFoldDB" id="A0A0M6WEK9"/>
<dbReference type="Proteomes" id="UP000049979">
    <property type="component" value="Unassembled WGS sequence"/>
</dbReference>
<dbReference type="Pfam" id="PF00015">
    <property type="entry name" value="MCPsignal"/>
    <property type="match status" value="1"/>
</dbReference>
<dbReference type="PROSITE" id="PS50111">
    <property type="entry name" value="CHEMOTAXIS_TRANSDUC_2"/>
    <property type="match status" value="1"/>
</dbReference>
<dbReference type="PANTHER" id="PTHR32089:SF112">
    <property type="entry name" value="LYSOZYME-LIKE PROTEIN-RELATED"/>
    <property type="match status" value="1"/>
</dbReference>
<feature type="coiled-coil region" evidence="4">
    <location>
        <begin position="74"/>
        <end position="101"/>
    </location>
</feature>
<feature type="domain" description="HAMP" evidence="7">
    <location>
        <begin position="457"/>
        <end position="509"/>
    </location>
</feature>
<dbReference type="GO" id="GO:0016020">
    <property type="term" value="C:membrane"/>
    <property type="evidence" value="ECO:0007669"/>
    <property type="project" value="InterPro"/>
</dbReference>
<feature type="coiled-coil region" evidence="4">
    <location>
        <begin position="774"/>
        <end position="808"/>
    </location>
</feature>
<dbReference type="GO" id="GO:0004888">
    <property type="term" value="F:transmembrane signaling receptor activity"/>
    <property type="evidence" value="ECO:0007669"/>
    <property type="project" value="InterPro"/>
</dbReference>
<dbReference type="GO" id="GO:0007165">
    <property type="term" value="P:signal transduction"/>
    <property type="evidence" value="ECO:0007669"/>
    <property type="project" value="UniProtKB-KW"/>
</dbReference>
<organism evidence="8 9">
    <name type="scientific">Roseburia faecis</name>
    <dbReference type="NCBI Taxonomy" id="301302"/>
    <lineage>
        <taxon>Bacteria</taxon>
        <taxon>Bacillati</taxon>
        <taxon>Bacillota</taxon>
        <taxon>Clostridia</taxon>
        <taxon>Lachnospirales</taxon>
        <taxon>Lachnospiraceae</taxon>
        <taxon>Roseburia</taxon>
    </lineage>
</organism>
<evidence type="ECO:0000313" key="9">
    <source>
        <dbReference type="Proteomes" id="UP000049979"/>
    </source>
</evidence>
<dbReference type="PROSITE" id="PS50885">
    <property type="entry name" value="HAMP"/>
    <property type="match status" value="1"/>
</dbReference>
<evidence type="ECO:0000313" key="8">
    <source>
        <dbReference type="EMBL" id="CRL33898.1"/>
    </source>
</evidence>
<dbReference type="InterPro" id="IPR003660">
    <property type="entry name" value="HAMP_dom"/>
</dbReference>
<name>A0A0M6WEK9_9FIRM</name>
<dbReference type="InterPro" id="IPR004090">
    <property type="entry name" value="Chemotax_Me-accpt_rcpt"/>
</dbReference>
<dbReference type="SUPFAM" id="SSF58104">
    <property type="entry name" value="Methyl-accepting chemotaxis protein (MCP) signaling domain"/>
    <property type="match status" value="1"/>
</dbReference>
<evidence type="ECO:0000259" key="7">
    <source>
        <dbReference type="PROSITE" id="PS50885"/>
    </source>
</evidence>
<keyword evidence="9" id="KW-1185">Reference proteome</keyword>
<reference evidence="9" key="1">
    <citation type="submission" date="2015-05" db="EMBL/GenBank/DDBJ databases">
        <authorList>
            <consortium name="Pathogen Informatics"/>
        </authorList>
    </citation>
    <scope>NUCLEOTIDE SEQUENCE [LARGE SCALE GENOMIC DNA]</scope>
    <source>
        <strain evidence="9">M72</strain>
    </source>
</reference>
<dbReference type="EMBL" id="CVRR01000005">
    <property type="protein sequence ID" value="CRL33898.1"/>
    <property type="molecule type" value="Genomic_DNA"/>
</dbReference>
<evidence type="ECO:0000256" key="1">
    <source>
        <dbReference type="ARBA" id="ARBA00023224"/>
    </source>
</evidence>
<dbReference type="Gene3D" id="1.10.287.950">
    <property type="entry name" value="Methyl-accepting chemotaxis protein"/>
    <property type="match status" value="1"/>
</dbReference>
<evidence type="ECO:0000256" key="3">
    <source>
        <dbReference type="PROSITE-ProRule" id="PRU00284"/>
    </source>
</evidence>
<dbReference type="Gene3D" id="2.60.120.260">
    <property type="entry name" value="Galactose-binding domain-like"/>
    <property type="match status" value="2"/>
</dbReference>
<dbReference type="OrthoDB" id="5449717at2"/>
<evidence type="ECO:0000256" key="4">
    <source>
        <dbReference type="SAM" id="Coils"/>
    </source>
</evidence>
<evidence type="ECO:0000259" key="6">
    <source>
        <dbReference type="PROSITE" id="PS50111"/>
    </source>
</evidence>
<feature type="domain" description="Methyl-accepting transducer" evidence="6">
    <location>
        <begin position="528"/>
        <end position="785"/>
    </location>
</feature>
<dbReference type="SMART" id="SM00304">
    <property type="entry name" value="HAMP"/>
    <property type="match status" value="1"/>
</dbReference>
<evidence type="ECO:0000256" key="5">
    <source>
        <dbReference type="SAM" id="Phobius"/>
    </source>
</evidence>
<dbReference type="InterPro" id="IPR004089">
    <property type="entry name" value="MCPsignal_dom"/>
</dbReference>